<keyword evidence="3" id="KW-1185">Reference proteome</keyword>
<protein>
    <submittedName>
        <fullName evidence="2">Uncharacterized protein</fullName>
    </submittedName>
</protein>
<feature type="transmembrane region" description="Helical" evidence="1">
    <location>
        <begin position="20"/>
        <end position="38"/>
    </location>
</feature>
<proteinExistence type="predicted"/>
<reference evidence="2 3" key="1">
    <citation type="submission" date="2017-07" db="EMBL/GenBank/DDBJ databases">
        <title>Leptospira spp. isolated from tropical soils.</title>
        <authorList>
            <person name="Thibeaux R."/>
            <person name="Iraola G."/>
            <person name="Ferres I."/>
            <person name="Bierque E."/>
            <person name="Girault D."/>
            <person name="Soupe-Gilbert M.-E."/>
            <person name="Picardeau M."/>
            <person name="Goarant C."/>
        </authorList>
    </citation>
    <scope>NUCLEOTIDE SEQUENCE [LARGE SCALE GENOMIC DNA]</scope>
    <source>
        <strain evidence="2 3">FH4-C-A1</strain>
    </source>
</reference>
<evidence type="ECO:0000313" key="2">
    <source>
        <dbReference type="EMBL" id="PJZ58558.1"/>
    </source>
</evidence>
<sequence length="66" mass="7339">MVPPWIPPVYAIGKGEKRKIVGVPTINVAILVGTTANFQREAKRLRCSSYNRAMTTTFSAHFIVFS</sequence>
<keyword evidence="1" id="KW-1133">Transmembrane helix</keyword>
<gene>
    <name evidence="2" type="ORF">CH367_00430</name>
</gene>
<comment type="caution">
    <text evidence="2">The sequence shown here is derived from an EMBL/GenBank/DDBJ whole genome shotgun (WGS) entry which is preliminary data.</text>
</comment>
<evidence type="ECO:0000256" key="1">
    <source>
        <dbReference type="SAM" id="Phobius"/>
    </source>
</evidence>
<dbReference type="EMBL" id="NPDS01000001">
    <property type="protein sequence ID" value="PJZ58558.1"/>
    <property type="molecule type" value="Genomic_DNA"/>
</dbReference>
<accession>A0ABX4NP04</accession>
<dbReference type="Proteomes" id="UP000231879">
    <property type="component" value="Unassembled WGS sequence"/>
</dbReference>
<keyword evidence="1" id="KW-0472">Membrane</keyword>
<evidence type="ECO:0000313" key="3">
    <source>
        <dbReference type="Proteomes" id="UP000231879"/>
    </source>
</evidence>
<name>A0ABX4NP04_9LEPT</name>
<keyword evidence="1" id="KW-0812">Transmembrane</keyword>
<organism evidence="2 3">
    <name type="scientific">Leptospira barantonii</name>
    <dbReference type="NCBI Taxonomy" id="2023184"/>
    <lineage>
        <taxon>Bacteria</taxon>
        <taxon>Pseudomonadati</taxon>
        <taxon>Spirochaetota</taxon>
        <taxon>Spirochaetia</taxon>
        <taxon>Leptospirales</taxon>
        <taxon>Leptospiraceae</taxon>
        <taxon>Leptospira</taxon>
    </lineage>
</organism>